<reference evidence="14 15" key="1">
    <citation type="journal article" date="2023" name="Sci. Data">
        <title>Genome assembly of the Korean intertidal mud-creeper Batillaria attramentaria.</title>
        <authorList>
            <person name="Patra A.K."/>
            <person name="Ho P.T."/>
            <person name="Jun S."/>
            <person name="Lee S.J."/>
            <person name="Kim Y."/>
            <person name="Won Y.J."/>
        </authorList>
    </citation>
    <scope>NUCLEOTIDE SEQUENCE [LARGE SCALE GENOMIC DNA]</scope>
    <source>
        <strain evidence="14">Wonlab-2016</strain>
    </source>
</reference>
<keyword evidence="4" id="KW-0862">Zinc</keyword>
<dbReference type="GO" id="GO:0003677">
    <property type="term" value="F:DNA binding"/>
    <property type="evidence" value="ECO:0007669"/>
    <property type="project" value="UniProtKB-KW"/>
</dbReference>
<evidence type="ECO:0000313" key="15">
    <source>
        <dbReference type="Proteomes" id="UP001519460"/>
    </source>
</evidence>
<dbReference type="InterPro" id="IPR001005">
    <property type="entry name" value="SANT/Myb"/>
</dbReference>
<evidence type="ECO:0000259" key="12">
    <source>
        <dbReference type="PROSITE" id="PS51156"/>
    </source>
</evidence>
<keyword evidence="6" id="KW-0539">Nucleus</keyword>
<dbReference type="InterPro" id="IPR043151">
    <property type="entry name" value="BAH_sf"/>
</dbReference>
<dbReference type="FunFam" id="4.10.1240.50:FF:000001">
    <property type="entry name" value="Metastasis-associated 1 family, member 3"/>
    <property type="match status" value="1"/>
</dbReference>
<dbReference type="InterPro" id="IPR035170">
    <property type="entry name" value="MTA1_R1"/>
</dbReference>
<feature type="compositionally biased region" description="Low complexity" evidence="9">
    <location>
        <begin position="717"/>
        <end position="734"/>
    </location>
</feature>
<dbReference type="InterPro" id="IPR017884">
    <property type="entry name" value="SANT_dom"/>
</dbReference>
<dbReference type="FunFam" id="2.30.30.490:FF:000022">
    <property type="entry name" value="Blast:Metastasis-associated protein MTA3"/>
    <property type="match status" value="1"/>
</dbReference>
<dbReference type="PROSITE" id="PS51156">
    <property type="entry name" value="ELM2"/>
    <property type="match status" value="1"/>
</dbReference>
<dbReference type="FunFam" id="1.10.10.60:FF:000012">
    <property type="entry name" value="Metastasis-associated 1 family, member 3"/>
    <property type="match status" value="1"/>
</dbReference>
<dbReference type="Pfam" id="PF17226">
    <property type="entry name" value="MTA_R1"/>
    <property type="match status" value="1"/>
</dbReference>
<organism evidence="14 15">
    <name type="scientific">Batillaria attramentaria</name>
    <dbReference type="NCBI Taxonomy" id="370345"/>
    <lineage>
        <taxon>Eukaryota</taxon>
        <taxon>Metazoa</taxon>
        <taxon>Spiralia</taxon>
        <taxon>Lophotrochozoa</taxon>
        <taxon>Mollusca</taxon>
        <taxon>Gastropoda</taxon>
        <taxon>Caenogastropoda</taxon>
        <taxon>Sorbeoconcha</taxon>
        <taxon>Cerithioidea</taxon>
        <taxon>Batillariidae</taxon>
        <taxon>Batillaria</taxon>
    </lineage>
</organism>
<dbReference type="InterPro" id="IPR013087">
    <property type="entry name" value="Znf_C2H2_type"/>
</dbReference>
<evidence type="ECO:0000256" key="9">
    <source>
        <dbReference type="SAM" id="MobiDB-lite"/>
    </source>
</evidence>
<evidence type="ECO:0000259" key="11">
    <source>
        <dbReference type="PROSITE" id="PS51038"/>
    </source>
</evidence>
<feature type="domain" description="ELM2" evidence="12">
    <location>
        <begin position="90"/>
        <end position="244"/>
    </location>
</feature>
<feature type="region of interest" description="Disordered" evidence="9">
    <location>
        <begin position="62"/>
        <end position="108"/>
    </location>
</feature>
<dbReference type="SMART" id="SM01189">
    <property type="entry name" value="ELM2"/>
    <property type="match status" value="1"/>
</dbReference>
<evidence type="ECO:0000256" key="1">
    <source>
        <dbReference type="ARBA" id="ARBA00022553"/>
    </source>
</evidence>
<keyword evidence="2" id="KW-0479">Metal-binding</keyword>
<dbReference type="SMART" id="SM00717">
    <property type="entry name" value="SANT"/>
    <property type="match status" value="1"/>
</dbReference>
<keyword evidence="5" id="KW-0238">DNA-binding</keyword>
<protein>
    <recommendedName>
        <fullName evidence="16">Metastasis-associated protein MTA1</fullName>
    </recommendedName>
</protein>
<dbReference type="PANTHER" id="PTHR10865">
    <property type="entry name" value="METASTASIS-ASSOCIATED PROTEIN AND MESODERM INDUCTION EARLY RESPONSE PROTEIN"/>
    <property type="match status" value="1"/>
</dbReference>
<dbReference type="SMART" id="SM00439">
    <property type="entry name" value="BAH"/>
    <property type="match status" value="1"/>
</dbReference>
<evidence type="ECO:0000256" key="3">
    <source>
        <dbReference type="ARBA" id="ARBA00022771"/>
    </source>
</evidence>
<keyword evidence="3 8" id="KW-0863">Zinc-finger</keyword>
<dbReference type="SUPFAM" id="SSF46689">
    <property type="entry name" value="Homeodomain-like"/>
    <property type="match status" value="1"/>
</dbReference>
<proteinExistence type="inferred from homology"/>
<comment type="similarity">
    <text evidence="7">Belongs to the metastasis-associated protein family.</text>
</comment>
<dbReference type="AlphaFoldDB" id="A0ABD0LTI3"/>
<dbReference type="InterPro" id="IPR000949">
    <property type="entry name" value="ELM2_dom"/>
</dbReference>
<sequence length="741" mass="83421">MAANMYRVGDYVFFETSSTSPYLIRRIEELNKTPNGNVEAKVMCFYRRRDISNSLILLADKHHSNQLDEESERKGNDTKEPSPPPETQNGTNGTGSGEDGEPKPFCDIPEKQRHQLKHRELFLSRQDTFFYSLVYDPQQKTLLADKGEIRVGEEDTRQSEDLETLVWRPNNNLTKKEIDQFLVIARSVGTFARALDCTSTVRQPSLHMSAAAASRDITLFHAMDTLDKHDYDISKAIRSLVPDGGPVLCRDEMEEWSASEANLFEEALDKYGKDFNDIRQDFLPWKSLKSIVEYYYMWKTTDRYVQQKRIKAAEAESKLKQVYIPNYNKPNPAAIAGKVNGADGQVSGRACESCYMVLMGPSPHAVPPLFSMLDVLEEVRRPQDAHAISTQGQACLDPVQGHRACLDLRRNLTLKMGNDLHLLRGKVLKCLGYTYSFHHFELAQKRVAHMNSMRTQKCTIAGCGKEFKLKTHLARHLATAHGLAIQPGSPRPVMKTRAAFCLVTTQLTRISRRICKDILRPRHAARCPFIPINTAAIKQECQLRLAETGKYTPNIRLKVATTLEPVVSRLGIDIQMEKPPILGRGAVSERSMQDQPKMSSAYPSIMKKRGFEQSNGLDGPAAKRPNMGVIRQAGSAIKPPGSSARLLNHSSMNGRGKMPAMRGSKMHMISWIDMPDDVYFVATDATRKLRKQLQQMDFKRAARNPWRSLNIKPILPLSGSLSSSRDRSPAPSQPQEVVVLD</sequence>
<gene>
    <name evidence="14" type="ORF">BaRGS_00006061</name>
</gene>
<feature type="region of interest" description="Disordered" evidence="9">
    <location>
        <begin position="633"/>
        <end position="655"/>
    </location>
</feature>
<dbReference type="GO" id="GO:0005634">
    <property type="term" value="C:nucleus"/>
    <property type="evidence" value="ECO:0007669"/>
    <property type="project" value="UniProtKB-ARBA"/>
</dbReference>
<dbReference type="Pfam" id="PF01448">
    <property type="entry name" value="ELM2"/>
    <property type="match status" value="1"/>
</dbReference>
<evidence type="ECO:0008006" key="16">
    <source>
        <dbReference type="Google" id="ProtNLM"/>
    </source>
</evidence>
<dbReference type="Gene3D" id="4.10.1240.50">
    <property type="match status" value="1"/>
</dbReference>
<dbReference type="PROSITE" id="PS00028">
    <property type="entry name" value="ZINC_FINGER_C2H2_1"/>
    <property type="match status" value="1"/>
</dbReference>
<dbReference type="Pfam" id="PF00249">
    <property type="entry name" value="Myb_DNA-binding"/>
    <property type="match status" value="1"/>
</dbReference>
<dbReference type="Gene3D" id="3.30.160.60">
    <property type="entry name" value="Classic Zinc Finger"/>
    <property type="match status" value="1"/>
</dbReference>
<dbReference type="Gene3D" id="1.10.10.60">
    <property type="entry name" value="Homeodomain-like"/>
    <property type="match status" value="1"/>
</dbReference>
<evidence type="ECO:0000256" key="8">
    <source>
        <dbReference type="PROSITE-ProRule" id="PRU00042"/>
    </source>
</evidence>
<dbReference type="PANTHER" id="PTHR10865:SF29">
    <property type="entry name" value="METASTASIS ASSOCIATED 1-LIKE, ISOFORM D"/>
    <property type="match status" value="1"/>
</dbReference>
<dbReference type="InterPro" id="IPR009057">
    <property type="entry name" value="Homeodomain-like_sf"/>
</dbReference>
<dbReference type="Gene3D" id="2.30.30.490">
    <property type="match status" value="1"/>
</dbReference>
<dbReference type="PROSITE" id="PS51038">
    <property type="entry name" value="BAH"/>
    <property type="match status" value="1"/>
</dbReference>
<name>A0ABD0LTI3_9CAEN</name>
<accession>A0ABD0LTI3</accession>
<keyword evidence="1" id="KW-0597">Phosphoprotein</keyword>
<feature type="domain" description="SANT" evidence="13">
    <location>
        <begin position="251"/>
        <end position="303"/>
    </location>
</feature>
<dbReference type="SMART" id="SM00355">
    <property type="entry name" value="ZnF_C2H2"/>
    <property type="match status" value="1"/>
</dbReference>
<evidence type="ECO:0000259" key="10">
    <source>
        <dbReference type="PROSITE" id="PS50157"/>
    </source>
</evidence>
<feature type="compositionally biased region" description="Basic and acidic residues" evidence="9">
    <location>
        <begin position="62"/>
        <end position="80"/>
    </location>
</feature>
<evidence type="ECO:0000256" key="4">
    <source>
        <dbReference type="ARBA" id="ARBA00022833"/>
    </source>
</evidence>
<dbReference type="CDD" id="cd11661">
    <property type="entry name" value="SANT_MTA3_like"/>
    <property type="match status" value="1"/>
</dbReference>
<dbReference type="PROSITE" id="PS51293">
    <property type="entry name" value="SANT"/>
    <property type="match status" value="1"/>
</dbReference>
<dbReference type="InterPro" id="IPR001025">
    <property type="entry name" value="BAH_dom"/>
</dbReference>
<evidence type="ECO:0000256" key="5">
    <source>
        <dbReference type="ARBA" id="ARBA00023125"/>
    </source>
</evidence>
<feature type="domain" description="C2H2-type" evidence="10">
    <location>
        <begin position="456"/>
        <end position="481"/>
    </location>
</feature>
<evidence type="ECO:0000256" key="6">
    <source>
        <dbReference type="ARBA" id="ARBA00023242"/>
    </source>
</evidence>
<dbReference type="InterPro" id="IPR040138">
    <property type="entry name" value="MIER/MTA"/>
</dbReference>
<feature type="domain" description="BAH" evidence="11">
    <location>
        <begin position="4"/>
        <end position="146"/>
    </location>
</feature>
<dbReference type="GO" id="GO:0008270">
    <property type="term" value="F:zinc ion binding"/>
    <property type="evidence" value="ECO:0007669"/>
    <property type="project" value="UniProtKB-KW"/>
</dbReference>
<keyword evidence="15" id="KW-1185">Reference proteome</keyword>
<dbReference type="Proteomes" id="UP001519460">
    <property type="component" value="Unassembled WGS sequence"/>
</dbReference>
<evidence type="ECO:0000313" key="14">
    <source>
        <dbReference type="EMBL" id="KAK7502811.1"/>
    </source>
</evidence>
<evidence type="ECO:0000256" key="2">
    <source>
        <dbReference type="ARBA" id="ARBA00022723"/>
    </source>
</evidence>
<evidence type="ECO:0000256" key="7">
    <source>
        <dbReference type="ARBA" id="ARBA00093454"/>
    </source>
</evidence>
<comment type="caution">
    <text evidence="14">The sequence shown here is derived from an EMBL/GenBank/DDBJ whole genome shotgun (WGS) entry which is preliminary data.</text>
</comment>
<feature type="region of interest" description="Disordered" evidence="9">
    <location>
        <begin position="717"/>
        <end position="741"/>
    </location>
</feature>
<dbReference type="EMBL" id="JACVVK020000024">
    <property type="protein sequence ID" value="KAK7502811.1"/>
    <property type="molecule type" value="Genomic_DNA"/>
</dbReference>
<dbReference type="PROSITE" id="PS50157">
    <property type="entry name" value="ZINC_FINGER_C2H2_2"/>
    <property type="match status" value="1"/>
</dbReference>
<evidence type="ECO:0000259" key="13">
    <source>
        <dbReference type="PROSITE" id="PS51293"/>
    </source>
</evidence>